<proteinExistence type="predicted"/>
<reference evidence="2" key="1">
    <citation type="journal article" date="2002" name="Science">
        <title>The draft genome of Ciona intestinalis: insights into chordate and vertebrate origins.</title>
        <authorList>
            <person name="Dehal P."/>
            <person name="Satou Y."/>
            <person name="Campbell R.K."/>
            <person name="Chapman J."/>
            <person name="Degnan B."/>
            <person name="De Tomaso A."/>
            <person name="Davidson B."/>
            <person name="Di Gregorio A."/>
            <person name="Gelpke M."/>
            <person name="Goodstein D.M."/>
            <person name="Harafuji N."/>
            <person name="Hastings K.E."/>
            <person name="Ho I."/>
            <person name="Hotta K."/>
            <person name="Huang W."/>
            <person name="Kawashima T."/>
            <person name="Lemaire P."/>
            <person name="Martinez D."/>
            <person name="Meinertzhagen I.A."/>
            <person name="Necula S."/>
            <person name="Nonaka M."/>
            <person name="Putnam N."/>
            <person name="Rash S."/>
            <person name="Saiga H."/>
            <person name="Satake M."/>
            <person name="Terry A."/>
            <person name="Yamada L."/>
            <person name="Wang H.G."/>
            <person name="Awazu S."/>
            <person name="Azumi K."/>
            <person name="Boore J."/>
            <person name="Branno M."/>
            <person name="Chin-Bow S."/>
            <person name="DeSantis R."/>
            <person name="Doyle S."/>
            <person name="Francino P."/>
            <person name="Keys D.N."/>
            <person name="Haga S."/>
            <person name="Hayashi H."/>
            <person name="Hino K."/>
            <person name="Imai K.S."/>
            <person name="Inaba K."/>
            <person name="Kano S."/>
            <person name="Kobayashi K."/>
            <person name="Kobayashi M."/>
            <person name="Lee B.I."/>
            <person name="Makabe K.W."/>
            <person name="Manohar C."/>
            <person name="Matassi G."/>
            <person name="Medina M."/>
            <person name="Mochizuki Y."/>
            <person name="Mount S."/>
            <person name="Morishita T."/>
            <person name="Miura S."/>
            <person name="Nakayama A."/>
            <person name="Nishizaka S."/>
            <person name="Nomoto H."/>
            <person name="Ohta F."/>
            <person name="Oishi K."/>
            <person name="Rigoutsos I."/>
            <person name="Sano M."/>
            <person name="Sasaki A."/>
            <person name="Sasakura Y."/>
            <person name="Shoguchi E."/>
            <person name="Shin-i T."/>
            <person name="Spagnuolo A."/>
            <person name="Stainier D."/>
            <person name="Suzuki M.M."/>
            <person name="Tassy O."/>
            <person name="Takatori N."/>
            <person name="Tokuoka M."/>
            <person name="Yagi K."/>
            <person name="Yoshizaki F."/>
            <person name="Wada S."/>
            <person name="Zhang C."/>
            <person name="Hyatt P.D."/>
            <person name="Larimer F."/>
            <person name="Detter C."/>
            <person name="Doggett N."/>
            <person name="Glavina T."/>
            <person name="Hawkins T."/>
            <person name="Richardson P."/>
            <person name="Lucas S."/>
            <person name="Kohara Y."/>
            <person name="Levine M."/>
            <person name="Satoh N."/>
            <person name="Rokhsar D.S."/>
        </authorList>
    </citation>
    <scope>NUCLEOTIDE SEQUENCE [LARGE SCALE GENOMIC DNA]</scope>
</reference>
<name>H2Y0L7_CIOIN</name>
<reference evidence="1" key="3">
    <citation type="submission" date="2025-09" db="UniProtKB">
        <authorList>
            <consortium name="Ensembl"/>
        </authorList>
    </citation>
    <scope>IDENTIFICATION</scope>
</reference>
<dbReference type="HOGENOM" id="CLU_3224263_0_0_1"/>
<protein>
    <submittedName>
        <fullName evidence="1">Uncharacterized protein</fullName>
    </submittedName>
</protein>
<keyword evidence="2" id="KW-1185">Reference proteome</keyword>
<dbReference type="InParanoid" id="H2Y0L7"/>
<reference evidence="1" key="2">
    <citation type="submission" date="2025-08" db="UniProtKB">
        <authorList>
            <consortium name="Ensembl"/>
        </authorList>
    </citation>
    <scope>IDENTIFICATION</scope>
</reference>
<dbReference type="Proteomes" id="UP000008144">
    <property type="component" value="Unassembled WGS sequence"/>
</dbReference>
<organism evidence="1 2">
    <name type="scientific">Ciona intestinalis</name>
    <name type="common">Transparent sea squirt</name>
    <name type="synonym">Ascidia intestinalis</name>
    <dbReference type="NCBI Taxonomy" id="7719"/>
    <lineage>
        <taxon>Eukaryota</taxon>
        <taxon>Metazoa</taxon>
        <taxon>Chordata</taxon>
        <taxon>Tunicata</taxon>
        <taxon>Ascidiacea</taxon>
        <taxon>Phlebobranchia</taxon>
        <taxon>Cionidae</taxon>
        <taxon>Ciona</taxon>
    </lineage>
</organism>
<accession>H2Y0L7</accession>
<dbReference type="AlphaFoldDB" id="H2Y0L7"/>
<sequence>MFSGCWSIMLIPHCLIHFYYMPHRRFFNAIVICITQKMFHLRRI</sequence>
<dbReference type="Ensembl" id="ENSCINT00000033674.1">
    <property type="protein sequence ID" value="ENSCINP00000035451.1"/>
    <property type="gene ID" value="ENSCING00000021510.1"/>
</dbReference>
<evidence type="ECO:0000313" key="2">
    <source>
        <dbReference type="Proteomes" id="UP000008144"/>
    </source>
</evidence>
<evidence type="ECO:0000313" key="1">
    <source>
        <dbReference type="Ensembl" id="ENSCINP00000035451.1"/>
    </source>
</evidence>